<proteinExistence type="predicted"/>
<protein>
    <submittedName>
        <fullName evidence="1">Uncharacterized protein</fullName>
    </submittedName>
</protein>
<organism evidence="1 2">
    <name type="scientific">Cichlidogyrus casuarinus</name>
    <dbReference type="NCBI Taxonomy" id="1844966"/>
    <lineage>
        <taxon>Eukaryota</taxon>
        <taxon>Metazoa</taxon>
        <taxon>Spiralia</taxon>
        <taxon>Lophotrochozoa</taxon>
        <taxon>Platyhelminthes</taxon>
        <taxon>Monogenea</taxon>
        <taxon>Monopisthocotylea</taxon>
        <taxon>Dactylogyridea</taxon>
        <taxon>Ancyrocephalidae</taxon>
        <taxon>Cichlidogyrus</taxon>
    </lineage>
</organism>
<dbReference type="AlphaFoldDB" id="A0ABD2Q7J2"/>
<reference evidence="1 2" key="1">
    <citation type="submission" date="2024-11" db="EMBL/GenBank/DDBJ databases">
        <title>Adaptive evolution of stress response genes in parasites aligns with host niche diversity.</title>
        <authorList>
            <person name="Hahn C."/>
            <person name="Resl P."/>
        </authorList>
    </citation>
    <scope>NUCLEOTIDE SEQUENCE [LARGE SCALE GENOMIC DNA]</scope>
    <source>
        <strain evidence="1">EGGRZ-B1_66</strain>
        <tissue evidence="1">Body</tissue>
    </source>
</reference>
<comment type="caution">
    <text evidence="1">The sequence shown here is derived from an EMBL/GenBank/DDBJ whole genome shotgun (WGS) entry which is preliminary data.</text>
</comment>
<keyword evidence="2" id="KW-1185">Reference proteome</keyword>
<dbReference type="EMBL" id="JBJKFK010000755">
    <property type="protein sequence ID" value="KAL3315423.1"/>
    <property type="molecule type" value="Genomic_DNA"/>
</dbReference>
<gene>
    <name evidence="1" type="ORF">Ciccas_005942</name>
</gene>
<evidence type="ECO:0000313" key="2">
    <source>
        <dbReference type="Proteomes" id="UP001626550"/>
    </source>
</evidence>
<name>A0ABD2Q7J2_9PLAT</name>
<dbReference type="Proteomes" id="UP001626550">
    <property type="component" value="Unassembled WGS sequence"/>
</dbReference>
<sequence length="473" mass="52726">MFGFLFIHDQERELDDEKGPLQTAVYSIGFQSKGEDGVFEQIQSYTIAAIKSNDLSSLEINSTLPDPVGIIRQVLTAIQVSLQIFENVPCTSLDFACPHAPGSYAQAVCYYESPLAASLYLQKTSKEVAKELYQNLKPFDRIEDPEDDGVFVEDTYDMEPVEVSKSALPSTALFLDELFALFQFYHGGCLSCSVCPPAGSFLVHKGQIDVTSGNKTIHVECGNKFEALTAKQNTRYLNELIISHHLPRLLRNDERDFVSSRDTFVLENSSELFESMKEKLSHLCNVVGYFLAEEKFTSLEQLLPQGYKFFASNLGDRVKFVLALALDRLCHGENQIRNELQSALENDPLFAKSLLHSSEFDPEFAIFSAHLDRGMVNELKGICLDGCTPLTRNLSCRHHLHVPVYVSLFRCGRMVFGTLFQLPFASQSNQDAGSTLIEISTILVDNSRDTINSLGEYIISQGGIENEGTASLT</sequence>
<accession>A0ABD2Q7J2</accession>
<evidence type="ECO:0000313" key="1">
    <source>
        <dbReference type="EMBL" id="KAL3315423.1"/>
    </source>
</evidence>